<organism evidence="1 2">
    <name type="scientific">Chryseobacterium camelliae</name>
    <dbReference type="NCBI Taxonomy" id="1265445"/>
    <lineage>
        <taxon>Bacteria</taxon>
        <taxon>Pseudomonadati</taxon>
        <taxon>Bacteroidota</taxon>
        <taxon>Flavobacteriia</taxon>
        <taxon>Flavobacteriales</taxon>
        <taxon>Weeksellaceae</taxon>
        <taxon>Chryseobacterium group</taxon>
        <taxon>Chryseobacterium</taxon>
    </lineage>
</organism>
<keyword evidence="2" id="KW-1185">Reference proteome</keyword>
<dbReference type="Proteomes" id="UP001225072">
    <property type="component" value="Unassembled WGS sequence"/>
</dbReference>
<gene>
    <name evidence="1" type="ORF">QE404_000375</name>
</gene>
<evidence type="ECO:0000313" key="2">
    <source>
        <dbReference type="Proteomes" id="UP001225072"/>
    </source>
</evidence>
<dbReference type="RefSeq" id="WP_307445809.1">
    <property type="nucleotide sequence ID" value="NZ_JAUTAL010000001.1"/>
</dbReference>
<dbReference type="EMBL" id="JAUTAL010000001">
    <property type="protein sequence ID" value="MDQ1095228.1"/>
    <property type="molecule type" value="Genomic_DNA"/>
</dbReference>
<name>A0ABU0TDS4_9FLAO</name>
<accession>A0ABU0TDS4</accession>
<protein>
    <recommendedName>
        <fullName evidence="3">Bacteriocin</fullName>
    </recommendedName>
</protein>
<reference evidence="1 2" key="1">
    <citation type="submission" date="2023-07" db="EMBL/GenBank/DDBJ databases">
        <title>Functional and genomic diversity of the sorghum phyllosphere microbiome.</title>
        <authorList>
            <person name="Shade A."/>
        </authorList>
    </citation>
    <scope>NUCLEOTIDE SEQUENCE [LARGE SCALE GENOMIC DNA]</scope>
    <source>
        <strain evidence="1 2">SORGH_AS_1064</strain>
    </source>
</reference>
<evidence type="ECO:0000313" key="1">
    <source>
        <dbReference type="EMBL" id="MDQ1095228.1"/>
    </source>
</evidence>
<dbReference type="NCBIfam" id="NF047798">
    <property type="entry name" value="leader_Chryseo"/>
    <property type="match status" value="1"/>
</dbReference>
<evidence type="ECO:0008006" key="3">
    <source>
        <dbReference type="Google" id="ProtNLM"/>
    </source>
</evidence>
<sequence length="54" mass="5909">MKNLKLLSRKELKTIKGAASDSKCPPGNYYCPEAAVCIPINAECYIIVPDIPVE</sequence>
<proteinExistence type="predicted"/>
<comment type="caution">
    <text evidence="1">The sequence shown here is derived from an EMBL/GenBank/DDBJ whole genome shotgun (WGS) entry which is preliminary data.</text>
</comment>
<dbReference type="InterPro" id="IPR058074">
    <property type="entry name" value="Bacteriocin-like"/>
</dbReference>